<dbReference type="AlphaFoldDB" id="A0A1Y2HIG4"/>
<keyword evidence="2" id="KW-0812">Transmembrane</keyword>
<keyword evidence="4" id="KW-1185">Reference proteome</keyword>
<proteinExistence type="predicted"/>
<feature type="compositionally biased region" description="Pro residues" evidence="1">
    <location>
        <begin position="74"/>
        <end position="85"/>
    </location>
</feature>
<dbReference type="OrthoDB" id="10665930at2759"/>
<evidence type="ECO:0000256" key="2">
    <source>
        <dbReference type="SAM" id="Phobius"/>
    </source>
</evidence>
<reference evidence="3 4" key="1">
    <citation type="submission" date="2016-07" db="EMBL/GenBank/DDBJ databases">
        <title>Pervasive Adenine N6-methylation of Active Genes in Fungi.</title>
        <authorList>
            <consortium name="DOE Joint Genome Institute"/>
            <person name="Mondo S.J."/>
            <person name="Dannebaum R.O."/>
            <person name="Kuo R.C."/>
            <person name="Labutti K."/>
            <person name="Haridas S."/>
            <person name="Kuo A."/>
            <person name="Salamov A."/>
            <person name="Ahrendt S.R."/>
            <person name="Lipzen A."/>
            <person name="Sullivan W."/>
            <person name="Andreopoulos W.B."/>
            <person name="Clum A."/>
            <person name="Lindquist E."/>
            <person name="Daum C."/>
            <person name="Ramamoorthy G.K."/>
            <person name="Gryganskyi A."/>
            <person name="Culley D."/>
            <person name="Magnuson J.K."/>
            <person name="James T.Y."/>
            <person name="O'Malley M.A."/>
            <person name="Stajich J.E."/>
            <person name="Spatafora J.W."/>
            <person name="Visel A."/>
            <person name="Grigoriev I.V."/>
        </authorList>
    </citation>
    <scope>NUCLEOTIDE SEQUENCE [LARGE SCALE GENOMIC DNA]</scope>
    <source>
        <strain evidence="3 4">PL171</strain>
    </source>
</reference>
<dbReference type="STRING" id="765915.A0A1Y2HIG4"/>
<dbReference type="Proteomes" id="UP000193411">
    <property type="component" value="Unassembled WGS sequence"/>
</dbReference>
<sequence length="361" mass="38651">MCRGIRNQLHDTIIPPPTHTHAMANETAGNSTKDEDGGPARVNPWVQYYLDSTAAALWTRPTHVADTTSHVLPATPPTGPIPAHSPPSAAHQPAFYHHHHPPPPPPPQSHPTYQPPQYQHYPAHHHPPTMYYSTAPAPSPPLAPSPLFPPTTPPPHSASPTHFAPHQHSPTWPPPSPTSTDPTTSAPPAQLNPTNYLLSLASISLAVLQPFLFYQATGSPSASAALRRSTPAALVPKAITSVLITLFISCVMIPAFLTATAVAWARSGKQQALRDMREVVLVVHSRWMGDDLKHITRPLAQGLTLLGNVIEHAPSVRLTPGMIRAAIQGVGPSTGLRDQVVQRVMRVAATGAPNVAVLVHI</sequence>
<feature type="region of interest" description="Disordered" evidence="1">
    <location>
        <begin position="1"/>
        <end position="40"/>
    </location>
</feature>
<name>A0A1Y2HIG4_9FUNG</name>
<comment type="caution">
    <text evidence="3">The sequence shown here is derived from an EMBL/GenBank/DDBJ whole genome shotgun (WGS) entry which is preliminary data.</text>
</comment>
<evidence type="ECO:0000313" key="3">
    <source>
        <dbReference type="EMBL" id="ORZ33661.1"/>
    </source>
</evidence>
<accession>A0A1Y2HIG4</accession>
<keyword evidence="2" id="KW-0472">Membrane</keyword>
<feature type="compositionally biased region" description="Pro residues" evidence="1">
    <location>
        <begin position="137"/>
        <end position="157"/>
    </location>
</feature>
<feature type="compositionally biased region" description="Low complexity" evidence="1">
    <location>
        <begin position="178"/>
        <end position="188"/>
    </location>
</feature>
<evidence type="ECO:0000256" key="1">
    <source>
        <dbReference type="SAM" id="MobiDB-lite"/>
    </source>
</evidence>
<feature type="compositionally biased region" description="Low complexity" evidence="1">
    <location>
        <begin position="110"/>
        <end position="121"/>
    </location>
</feature>
<evidence type="ECO:0000313" key="4">
    <source>
        <dbReference type="Proteomes" id="UP000193411"/>
    </source>
</evidence>
<organism evidence="3 4">
    <name type="scientific">Catenaria anguillulae PL171</name>
    <dbReference type="NCBI Taxonomy" id="765915"/>
    <lineage>
        <taxon>Eukaryota</taxon>
        <taxon>Fungi</taxon>
        <taxon>Fungi incertae sedis</taxon>
        <taxon>Blastocladiomycota</taxon>
        <taxon>Blastocladiomycetes</taxon>
        <taxon>Blastocladiales</taxon>
        <taxon>Catenariaceae</taxon>
        <taxon>Catenaria</taxon>
    </lineage>
</organism>
<dbReference type="EMBL" id="MCFL01000034">
    <property type="protein sequence ID" value="ORZ33661.1"/>
    <property type="molecule type" value="Genomic_DNA"/>
</dbReference>
<feature type="region of interest" description="Disordered" evidence="1">
    <location>
        <begin position="68"/>
        <end position="190"/>
    </location>
</feature>
<gene>
    <name evidence="3" type="ORF">BCR44DRAFT_1514601</name>
</gene>
<protein>
    <submittedName>
        <fullName evidence="3">Uncharacterized protein</fullName>
    </submittedName>
</protein>
<feature type="transmembrane region" description="Helical" evidence="2">
    <location>
        <begin position="238"/>
        <end position="264"/>
    </location>
</feature>
<feature type="compositionally biased region" description="Low complexity" evidence="1">
    <location>
        <begin position="86"/>
        <end position="95"/>
    </location>
</feature>
<keyword evidence="2" id="KW-1133">Transmembrane helix</keyword>
<feature type="transmembrane region" description="Helical" evidence="2">
    <location>
        <begin position="196"/>
        <end position="218"/>
    </location>
</feature>